<feature type="domain" description="SWIM-type" evidence="7">
    <location>
        <begin position="629"/>
        <end position="665"/>
    </location>
</feature>
<name>A0A4U6TRR3_SETVI</name>
<dbReference type="Gramene" id="TKW03389">
    <property type="protein sequence ID" value="TKW03389"/>
    <property type="gene ID" value="SEVIR_7G020600v2"/>
</dbReference>
<evidence type="ECO:0000313" key="9">
    <source>
        <dbReference type="Proteomes" id="UP000298652"/>
    </source>
</evidence>
<evidence type="ECO:0000313" key="8">
    <source>
        <dbReference type="EMBL" id="TKW03389.1"/>
    </source>
</evidence>
<dbReference type="PANTHER" id="PTHR31669:SF214">
    <property type="entry name" value="PROTEIN FAR1-RELATED SEQUENCE"/>
    <property type="match status" value="1"/>
</dbReference>
<dbReference type="InterPro" id="IPR007527">
    <property type="entry name" value="Znf_SWIM"/>
</dbReference>
<dbReference type="InterPro" id="IPR006564">
    <property type="entry name" value="Znf_PMZ"/>
</dbReference>
<evidence type="ECO:0000256" key="2">
    <source>
        <dbReference type="ARBA" id="ARBA00022723"/>
    </source>
</evidence>
<dbReference type="InterPro" id="IPR004330">
    <property type="entry name" value="FAR1_DNA_bnd_dom"/>
</dbReference>
<dbReference type="InterPro" id="IPR031052">
    <property type="entry name" value="FHY3/FAR1"/>
</dbReference>
<evidence type="ECO:0000259" key="7">
    <source>
        <dbReference type="PROSITE" id="PS50966"/>
    </source>
</evidence>
<keyword evidence="2 6" id="KW-0479">Metal-binding</keyword>
<sequence length="745" mass="86588">MESYMAVIAEKKTSISEKNLEERYEIIVTSEHEAGKFGNGSAKESLHQVPPFLLNGAGPGMLSEIQTADADEAFIQELEQENGNPILNDEPDDDLNECQEDTAEVEVDCDEDYFFPSPDEVEQARPPEVGMVFATLDDAQRFVNVYGQVTGFVVYKGRNYKHRKITLQCNKSKKAKENEMRQRKRKRNTIERTGCPMRVTVKLVEGRWEIMAVQNEHNHPLSSSPSLTRFFLSHKYMSEEEKNFSRILQESKIKPAKIMEVFWRLRRKFKNIPVQKMAVNNLEQSDRLMKIENTDIESTLEHVRRLQKEQPGFYYAIKTDGDNTVRSIFWTDAQARLDYALYGDFISFDTSYSTIEYNMLFALLIGMNGHGKATVFGWALLEDERAETFSWLFRTFLDVMDGKKPSTILTHQDSAITKSIAEVFHTAFHRFDMWHVLRKARDELGSFMAHRGGMETELTHLVSNSVATEEFENGWQAMLEKYDAASNAHLDLMYQTRLMWVPVYFKHVFSPFTQSTGCSKSKHSIFKDYVQQNDTIETFISQYDIFQEEAVSIEDGDRSQSTLKKPVYSTRHPIERHAAEIYTTGMFLRFQKELLDASAFNAFEKERDVIYTVKKALDYEDAEFLRDSFSVDVDLKTNTFNCICSKFERDGIVCCHVLRLFTQFSINMIPEHYIKPRWTKKFREQELQKYCSEKIGSDISQSSLRYAMIMNRMAESCAAVSKDPNQSKIFLEEHERILWKLTDRE</sequence>
<keyword evidence="9" id="KW-1185">Reference proteome</keyword>
<dbReference type="OMA" id="RFFYPAP"/>
<gene>
    <name evidence="8" type="ORF">SEVIR_7G020600v2</name>
</gene>
<evidence type="ECO:0000256" key="5">
    <source>
        <dbReference type="PROSITE-ProRule" id="PRU00325"/>
    </source>
</evidence>
<dbReference type="SMART" id="SM00575">
    <property type="entry name" value="ZnF_PMZ"/>
    <property type="match status" value="1"/>
</dbReference>
<reference evidence="8" key="1">
    <citation type="submission" date="2019-03" db="EMBL/GenBank/DDBJ databases">
        <title>WGS assembly of Setaria viridis.</title>
        <authorList>
            <person name="Huang P."/>
            <person name="Jenkins J."/>
            <person name="Grimwood J."/>
            <person name="Barry K."/>
            <person name="Healey A."/>
            <person name="Mamidi S."/>
            <person name="Sreedasyam A."/>
            <person name="Shu S."/>
            <person name="Feldman M."/>
            <person name="Wu J."/>
            <person name="Yu Y."/>
            <person name="Chen C."/>
            <person name="Johnson J."/>
            <person name="Rokhsar D."/>
            <person name="Baxter I."/>
            <person name="Schmutz J."/>
            <person name="Brutnell T."/>
            <person name="Kellogg E."/>
        </authorList>
    </citation>
    <scope>NUCLEOTIDE SEQUENCE [LARGE SCALE GENOMIC DNA]</scope>
</reference>
<organism evidence="8 9">
    <name type="scientific">Setaria viridis</name>
    <name type="common">Green bristlegrass</name>
    <name type="synonym">Setaria italica subsp. viridis</name>
    <dbReference type="NCBI Taxonomy" id="4556"/>
    <lineage>
        <taxon>Eukaryota</taxon>
        <taxon>Viridiplantae</taxon>
        <taxon>Streptophyta</taxon>
        <taxon>Embryophyta</taxon>
        <taxon>Tracheophyta</taxon>
        <taxon>Spermatophyta</taxon>
        <taxon>Magnoliopsida</taxon>
        <taxon>Liliopsida</taxon>
        <taxon>Poales</taxon>
        <taxon>Poaceae</taxon>
        <taxon>PACMAD clade</taxon>
        <taxon>Panicoideae</taxon>
        <taxon>Panicodae</taxon>
        <taxon>Paniceae</taxon>
        <taxon>Cenchrinae</taxon>
        <taxon>Setaria</taxon>
    </lineage>
</organism>
<keyword evidence="4 6" id="KW-0862">Zinc</keyword>
<comment type="function">
    <text evidence="6">Putative transcription activator involved in regulating light control of development.</text>
</comment>
<evidence type="ECO:0000256" key="3">
    <source>
        <dbReference type="ARBA" id="ARBA00022771"/>
    </source>
</evidence>
<dbReference type="AlphaFoldDB" id="A0A4U6TRR3"/>
<dbReference type="GO" id="GO:0006355">
    <property type="term" value="P:regulation of DNA-templated transcription"/>
    <property type="evidence" value="ECO:0007669"/>
    <property type="project" value="UniProtKB-UniRule"/>
</dbReference>
<accession>A0A4U6TRR3</accession>
<dbReference type="GO" id="GO:0005634">
    <property type="term" value="C:nucleus"/>
    <property type="evidence" value="ECO:0007669"/>
    <property type="project" value="UniProtKB-SubCell"/>
</dbReference>
<dbReference type="EMBL" id="CM016558">
    <property type="protein sequence ID" value="TKW03389.1"/>
    <property type="molecule type" value="Genomic_DNA"/>
</dbReference>
<dbReference type="Pfam" id="PF03101">
    <property type="entry name" value="FAR1"/>
    <property type="match status" value="1"/>
</dbReference>
<dbReference type="Pfam" id="PF10551">
    <property type="entry name" value="MULE"/>
    <property type="match status" value="1"/>
</dbReference>
<comment type="subcellular location">
    <subcellularLocation>
        <location evidence="6">Nucleus</location>
    </subcellularLocation>
</comment>
<protein>
    <recommendedName>
        <fullName evidence="6">Protein FAR1-RELATED SEQUENCE</fullName>
    </recommendedName>
</protein>
<dbReference type="InterPro" id="IPR018289">
    <property type="entry name" value="MULE_transposase_dom"/>
</dbReference>
<dbReference type="GO" id="GO:0008270">
    <property type="term" value="F:zinc ion binding"/>
    <property type="evidence" value="ECO:0007669"/>
    <property type="project" value="UniProtKB-UniRule"/>
</dbReference>
<comment type="similarity">
    <text evidence="1 6">Belongs to the FHY3/FAR1 family.</text>
</comment>
<evidence type="ECO:0000256" key="4">
    <source>
        <dbReference type="ARBA" id="ARBA00022833"/>
    </source>
</evidence>
<evidence type="ECO:0000256" key="6">
    <source>
        <dbReference type="RuleBase" id="RU367018"/>
    </source>
</evidence>
<dbReference type="PANTHER" id="PTHR31669">
    <property type="entry name" value="PROTEIN FAR1-RELATED SEQUENCE 10-RELATED"/>
    <property type="match status" value="1"/>
</dbReference>
<evidence type="ECO:0000256" key="1">
    <source>
        <dbReference type="ARBA" id="ARBA00005889"/>
    </source>
</evidence>
<proteinExistence type="inferred from homology"/>
<keyword evidence="3 5" id="KW-0863">Zinc-finger</keyword>
<dbReference type="Proteomes" id="UP000298652">
    <property type="component" value="Chromosome 7"/>
</dbReference>
<keyword evidence="6" id="KW-0539">Nucleus</keyword>
<dbReference type="PROSITE" id="PS50966">
    <property type="entry name" value="ZF_SWIM"/>
    <property type="match status" value="1"/>
</dbReference>